<evidence type="ECO:0000313" key="2">
    <source>
        <dbReference type="EMBL" id="PIC34515.1"/>
    </source>
</evidence>
<reference evidence="3" key="1">
    <citation type="submission" date="2017-10" db="EMBL/GenBank/DDBJ databases">
        <title>Rapid genome shrinkage in a self-fertile nematode reveals novel sperm competition proteins.</title>
        <authorList>
            <person name="Yin D."/>
            <person name="Schwarz E.M."/>
            <person name="Thomas C.G."/>
            <person name="Felde R.L."/>
            <person name="Korf I.F."/>
            <person name="Cutter A.D."/>
            <person name="Schartner C.M."/>
            <person name="Ralston E.J."/>
            <person name="Meyer B.J."/>
            <person name="Haag E.S."/>
        </authorList>
    </citation>
    <scope>NUCLEOTIDE SEQUENCE [LARGE SCALE GENOMIC DNA]</scope>
    <source>
        <strain evidence="3">JU1422</strain>
    </source>
</reference>
<evidence type="ECO:0000256" key="1">
    <source>
        <dbReference type="SAM" id="MobiDB-lite"/>
    </source>
</evidence>
<dbReference type="EMBL" id="PDUG01000004">
    <property type="protein sequence ID" value="PIC34515.1"/>
    <property type="molecule type" value="Genomic_DNA"/>
</dbReference>
<sequence length="175" mass="20562">MNTATSSNETDRNHSETKSTVSMPATETQMTEEELMFYFHLSKYEDVKEKPTALSDEEAFDLWTETNKAHIRYSSSAKQEWKNHIFMYNFFQRRGSQNRASRYLQKIESSKSEKIRAKVSKIRKLNLDYVSLPVERINPDDVKRRRTLERKAKAESSADKLNAERILKSIIFGRI</sequence>
<dbReference type="OrthoDB" id="5788910at2759"/>
<feature type="region of interest" description="Disordered" evidence="1">
    <location>
        <begin position="1"/>
        <end position="26"/>
    </location>
</feature>
<dbReference type="STRING" id="1611254.A0A2G5U4P2"/>
<evidence type="ECO:0000313" key="3">
    <source>
        <dbReference type="Proteomes" id="UP000230233"/>
    </source>
</evidence>
<dbReference type="AlphaFoldDB" id="A0A2G5U4P2"/>
<gene>
    <name evidence="2" type="primary">Cni-T12G3.6</name>
    <name evidence="2" type="synonym">Cnig_chr_IV.g14136</name>
    <name evidence="2" type="ORF">B9Z55_014136</name>
</gene>
<keyword evidence="3" id="KW-1185">Reference proteome</keyword>
<proteinExistence type="predicted"/>
<comment type="caution">
    <text evidence="2">The sequence shown here is derived from an EMBL/GenBank/DDBJ whole genome shotgun (WGS) entry which is preliminary data.</text>
</comment>
<dbReference type="Proteomes" id="UP000230233">
    <property type="component" value="Chromosome IV"/>
</dbReference>
<organism evidence="2 3">
    <name type="scientific">Caenorhabditis nigoni</name>
    <dbReference type="NCBI Taxonomy" id="1611254"/>
    <lineage>
        <taxon>Eukaryota</taxon>
        <taxon>Metazoa</taxon>
        <taxon>Ecdysozoa</taxon>
        <taxon>Nematoda</taxon>
        <taxon>Chromadorea</taxon>
        <taxon>Rhabditida</taxon>
        <taxon>Rhabditina</taxon>
        <taxon>Rhabditomorpha</taxon>
        <taxon>Rhabditoidea</taxon>
        <taxon>Rhabditidae</taxon>
        <taxon>Peloderinae</taxon>
        <taxon>Caenorhabditis</taxon>
    </lineage>
</organism>
<name>A0A2G5U4P2_9PELO</name>
<accession>A0A2G5U4P2</accession>
<protein>
    <submittedName>
        <fullName evidence="2">Uncharacterized protein</fullName>
    </submittedName>
</protein>